<protein>
    <submittedName>
        <fullName evidence="2">Uncharacterized protein</fullName>
    </submittedName>
</protein>
<name>A0A1L8SZQ1_9ENTE</name>
<keyword evidence="1" id="KW-1133">Transmembrane helix</keyword>
<comment type="caution">
    <text evidence="2">The sequence shown here is derived from an EMBL/GenBank/DDBJ whole genome shotgun (WGS) entry which is preliminary data.</text>
</comment>
<keyword evidence="1" id="KW-0472">Membrane</keyword>
<evidence type="ECO:0000313" key="2">
    <source>
        <dbReference type="EMBL" id="OJG37354.1"/>
    </source>
</evidence>
<dbReference type="AlphaFoldDB" id="A0A1L8SZQ1"/>
<proteinExistence type="predicted"/>
<sequence length="239" mass="27471">MNFEKQKLTIITLAVVLIGEVLAITGIALVYFNQQFFNERINIIETYIGASTAFFGSFFSILAVLLLFQFVKYREKQKEVQQTRQIYQKLKKEYEHNFSVLTELGVEIANGSGELAKLLKENQKIRELFLLSIFKLDFPIFDAYFDQLDWQQLGEELEDGEEYLESMEQTNQLRALCQAIATKAIDSEENLKPLLQLITQKISLLKGNQTETESSAVFIETVGEYAYLTETPSGEMIQE</sequence>
<organism evidence="2 3">
    <name type="scientific">Enterococcus devriesei</name>
    <dbReference type="NCBI Taxonomy" id="319970"/>
    <lineage>
        <taxon>Bacteria</taxon>
        <taxon>Bacillati</taxon>
        <taxon>Bacillota</taxon>
        <taxon>Bacilli</taxon>
        <taxon>Lactobacillales</taxon>
        <taxon>Enterococcaceae</taxon>
        <taxon>Enterococcus</taxon>
    </lineage>
</organism>
<evidence type="ECO:0000313" key="3">
    <source>
        <dbReference type="Proteomes" id="UP000183700"/>
    </source>
</evidence>
<dbReference type="Proteomes" id="UP000183700">
    <property type="component" value="Unassembled WGS sequence"/>
</dbReference>
<gene>
    <name evidence="2" type="ORF">RV00_GL000311</name>
</gene>
<dbReference type="RefSeq" id="WP_071860847.1">
    <property type="nucleotide sequence ID" value="NZ_DAMDHA010000001.1"/>
</dbReference>
<accession>A0A1L8SZQ1</accession>
<dbReference type="OrthoDB" id="2192823at2"/>
<reference evidence="2 3" key="1">
    <citation type="submission" date="2014-12" db="EMBL/GenBank/DDBJ databases">
        <title>Draft genome sequences of 29 type strains of Enterococci.</title>
        <authorList>
            <person name="Zhong Z."/>
            <person name="Sun Z."/>
            <person name="Liu W."/>
            <person name="Zhang W."/>
            <person name="Zhang H."/>
        </authorList>
    </citation>
    <scope>NUCLEOTIDE SEQUENCE [LARGE SCALE GENOMIC DNA]</scope>
    <source>
        <strain evidence="2 3">DSM 22802</strain>
    </source>
</reference>
<keyword evidence="3" id="KW-1185">Reference proteome</keyword>
<feature type="transmembrane region" description="Helical" evidence="1">
    <location>
        <begin position="47"/>
        <end position="68"/>
    </location>
</feature>
<evidence type="ECO:0000256" key="1">
    <source>
        <dbReference type="SAM" id="Phobius"/>
    </source>
</evidence>
<keyword evidence="1" id="KW-0812">Transmembrane</keyword>
<dbReference type="EMBL" id="JXKM01000001">
    <property type="protein sequence ID" value="OJG37354.1"/>
    <property type="molecule type" value="Genomic_DNA"/>
</dbReference>